<keyword evidence="3" id="KW-1133">Transmembrane helix</keyword>
<keyword evidence="2" id="KW-0346">Stress response</keyword>
<organism evidence="5 6">
    <name type="scientific">Sporolactobacillus spathodeae</name>
    <dbReference type="NCBI Taxonomy" id="1465502"/>
    <lineage>
        <taxon>Bacteria</taxon>
        <taxon>Bacillati</taxon>
        <taxon>Bacillota</taxon>
        <taxon>Bacilli</taxon>
        <taxon>Bacillales</taxon>
        <taxon>Sporolactobacillaceae</taxon>
        <taxon>Sporolactobacillus</taxon>
    </lineage>
</organism>
<dbReference type="Pfam" id="PF05099">
    <property type="entry name" value="TerB"/>
    <property type="match status" value="1"/>
</dbReference>
<dbReference type="Gene3D" id="1.10.287.110">
    <property type="entry name" value="DnaJ domain"/>
    <property type="match status" value="1"/>
</dbReference>
<dbReference type="InterPro" id="IPR036869">
    <property type="entry name" value="J_dom_sf"/>
</dbReference>
<dbReference type="InterPro" id="IPR007791">
    <property type="entry name" value="DjlA_N"/>
</dbReference>
<keyword evidence="3" id="KW-0812">Transmembrane</keyword>
<feature type="transmembrane region" description="Helical" evidence="3">
    <location>
        <begin position="23"/>
        <end position="43"/>
    </location>
</feature>
<evidence type="ECO:0000256" key="3">
    <source>
        <dbReference type="SAM" id="Phobius"/>
    </source>
</evidence>
<keyword evidence="1" id="KW-0235">DNA replication</keyword>
<comment type="caution">
    <text evidence="5">The sequence shown here is derived from an EMBL/GenBank/DDBJ whole genome shotgun (WGS) entry which is preliminary data.</text>
</comment>
<evidence type="ECO:0000313" key="6">
    <source>
        <dbReference type="Proteomes" id="UP000823201"/>
    </source>
</evidence>
<sequence>MSILPAILASAMASSRGRSAIGWFVLGLIFSYFAPIVLLLLPATSSRRIFPGKGMDGAHMNWRQKTSHPCPYCGNDCIFDDIPGNWTCPNCGNTFTYSSDGHVYKIRDDQVLPQVEWIVKLFAKLAKQDGVVTENEIHQVDAIVRQSFQPSREQLHQIMAVFNEARYSAETFDTIAENLYFSVGGRSDILIDTLTALLAIGYADGTLRSEEDALIRQAARIFRMEADYEALKSRFNGSSASGNTEQSLETCYHTLNCSPNDSLDTIKKHYRQLIKENHPDRLVSRGASREAVQEANVRVAAIKKAYEQILAARNE</sequence>
<keyword evidence="3" id="KW-0472">Membrane</keyword>
<gene>
    <name evidence="5" type="ORF">JOC27_000337</name>
</gene>
<keyword evidence="6" id="KW-1185">Reference proteome</keyword>
<dbReference type="Proteomes" id="UP000823201">
    <property type="component" value="Unassembled WGS sequence"/>
</dbReference>
<evidence type="ECO:0000256" key="1">
    <source>
        <dbReference type="ARBA" id="ARBA00022705"/>
    </source>
</evidence>
<dbReference type="InterPro" id="IPR029024">
    <property type="entry name" value="TerB-like"/>
</dbReference>
<dbReference type="CDD" id="cd06257">
    <property type="entry name" value="DnaJ"/>
    <property type="match status" value="1"/>
</dbReference>
<evidence type="ECO:0000313" key="5">
    <source>
        <dbReference type="EMBL" id="MBM7656900.1"/>
    </source>
</evidence>
<proteinExistence type="predicted"/>
<name>A0ABS2Q6G0_9BACL</name>
<evidence type="ECO:0000256" key="2">
    <source>
        <dbReference type="ARBA" id="ARBA00023016"/>
    </source>
</evidence>
<dbReference type="SMART" id="SM00271">
    <property type="entry name" value="DnaJ"/>
    <property type="match status" value="1"/>
</dbReference>
<dbReference type="EMBL" id="JAFBEV010000002">
    <property type="protein sequence ID" value="MBM7656900.1"/>
    <property type="molecule type" value="Genomic_DNA"/>
</dbReference>
<dbReference type="Pfam" id="PF00226">
    <property type="entry name" value="DnaJ"/>
    <property type="match status" value="1"/>
</dbReference>
<evidence type="ECO:0000259" key="4">
    <source>
        <dbReference type="PROSITE" id="PS50076"/>
    </source>
</evidence>
<protein>
    <submittedName>
        <fullName evidence="5">DnaJ like chaperone protein</fullName>
    </submittedName>
</protein>
<dbReference type="PROSITE" id="PS50076">
    <property type="entry name" value="DNAJ_2"/>
    <property type="match status" value="1"/>
</dbReference>
<feature type="domain" description="J" evidence="4">
    <location>
        <begin position="250"/>
        <end position="315"/>
    </location>
</feature>
<accession>A0ABS2Q6G0</accession>
<dbReference type="InterPro" id="IPR001623">
    <property type="entry name" value="DnaJ_domain"/>
</dbReference>
<reference evidence="5 6" key="1">
    <citation type="submission" date="2021-01" db="EMBL/GenBank/DDBJ databases">
        <title>Genomic Encyclopedia of Type Strains, Phase IV (KMG-IV): sequencing the most valuable type-strain genomes for metagenomic binning, comparative biology and taxonomic classification.</title>
        <authorList>
            <person name="Goeker M."/>
        </authorList>
    </citation>
    <scope>NUCLEOTIDE SEQUENCE [LARGE SCALE GENOMIC DNA]</scope>
    <source>
        <strain evidence="5 6">DSM 100968</strain>
    </source>
</reference>
<dbReference type="RefSeq" id="WP_205005259.1">
    <property type="nucleotide sequence ID" value="NZ_CBCRXA010000002.1"/>
</dbReference>
<dbReference type="Gene3D" id="1.10.3680.10">
    <property type="entry name" value="TerB-like"/>
    <property type="match status" value="1"/>
</dbReference>
<dbReference type="SUPFAM" id="SSF158682">
    <property type="entry name" value="TerB-like"/>
    <property type="match status" value="1"/>
</dbReference>
<dbReference type="SUPFAM" id="SSF46565">
    <property type="entry name" value="Chaperone J-domain"/>
    <property type="match status" value="1"/>
</dbReference>